<name>A0A5S5BW85_9FLAO</name>
<dbReference type="GO" id="GO:0006631">
    <property type="term" value="P:fatty acid metabolic process"/>
    <property type="evidence" value="ECO:0007669"/>
    <property type="project" value="TreeGrafter"/>
</dbReference>
<dbReference type="AlphaFoldDB" id="A0A5S5BW85"/>
<reference evidence="4 5" key="1">
    <citation type="submission" date="2019-07" db="EMBL/GenBank/DDBJ databases">
        <title>Genomic Encyclopedia of Archaeal and Bacterial Type Strains, Phase II (KMG-II): from individual species to whole genera.</title>
        <authorList>
            <person name="Goeker M."/>
        </authorList>
    </citation>
    <scope>NUCLEOTIDE SEQUENCE [LARGE SCALE GENOMIC DNA]</scope>
    <source>
        <strain evidence="4 5">DSM 17527</strain>
    </source>
</reference>
<protein>
    <submittedName>
        <fullName evidence="4">O-succinylbenzoic acid--CoA ligase</fullName>
    </submittedName>
</protein>
<dbReference type="Pfam" id="PF00501">
    <property type="entry name" value="AMP-binding"/>
    <property type="match status" value="1"/>
</dbReference>
<evidence type="ECO:0000313" key="4">
    <source>
        <dbReference type="EMBL" id="TYP71445.1"/>
    </source>
</evidence>
<dbReference type="RefSeq" id="WP_148783340.1">
    <property type="nucleotide sequence ID" value="NZ_VNHU01000009.1"/>
</dbReference>
<dbReference type="Gene3D" id="3.30.300.30">
    <property type="match status" value="1"/>
</dbReference>
<accession>A0A5S5BW85</accession>
<dbReference type="Gene3D" id="3.40.50.12780">
    <property type="entry name" value="N-terminal domain of ligase-like"/>
    <property type="match status" value="1"/>
</dbReference>
<comment type="similarity">
    <text evidence="1">Belongs to the ATP-dependent AMP-binding enzyme family.</text>
</comment>
<gene>
    <name evidence="4" type="ORF">BD809_10927</name>
</gene>
<dbReference type="InterPro" id="IPR045851">
    <property type="entry name" value="AMP-bd_C_sf"/>
</dbReference>
<dbReference type="OrthoDB" id="8870348at2"/>
<dbReference type="Proteomes" id="UP000324376">
    <property type="component" value="Unassembled WGS sequence"/>
</dbReference>
<dbReference type="InterPro" id="IPR000873">
    <property type="entry name" value="AMP-dep_synth/lig_dom"/>
</dbReference>
<evidence type="ECO:0000256" key="2">
    <source>
        <dbReference type="ARBA" id="ARBA00022598"/>
    </source>
</evidence>
<keyword evidence="2 4" id="KW-0436">Ligase</keyword>
<proteinExistence type="inferred from homology"/>
<feature type="domain" description="AMP-dependent synthetase/ligase" evidence="3">
    <location>
        <begin position="64"/>
        <end position="224"/>
    </location>
</feature>
<dbReference type="PANTHER" id="PTHR43201">
    <property type="entry name" value="ACYL-COA SYNTHETASE"/>
    <property type="match status" value="1"/>
</dbReference>
<dbReference type="PANTHER" id="PTHR43201:SF5">
    <property type="entry name" value="MEDIUM-CHAIN ACYL-COA LIGASE ACSF2, MITOCHONDRIAL"/>
    <property type="match status" value="1"/>
</dbReference>
<dbReference type="GO" id="GO:0031956">
    <property type="term" value="F:medium-chain fatty acid-CoA ligase activity"/>
    <property type="evidence" value="ECO:0007669"/>
    <property type="project" value="TreeGrafter"/>
</dbReference>
<dbReference type="EMBL" id="VNHU01000009">
    <property type="protein sequence ID" value="TYP71445.1"/>
    <property type="molecule type" value="Genomic_DNA"/>
</dbReference>
<comment type="caution">
    <text evidence="4">The sequence shown here is derived from an EMBL/GenBank/DDBJ whole genome shotgun (WGS) entry which is preliminary data.</text>
</comment>
<dbReference type="SUPFAM" id="SSF56801">
    <property type="entry name" value="Acetyl-CoA synthetase-like"/>
    <property type="match status" value="1"/>
</dbReference>
<evidence type="ECO:0000256" key="1">
    <source>
        <dbReference type="ARBA" id="ARBA00006432"/>
    </source>
</evidence>
<evidence type="ECO:0000259" key="3">
    <source>
        <dbReference type="Pfam" id="PF00501"/>
    </source>
</evidence>
<sequence length="366" mass="41255">MYEPQPILRFPIHKAFELNKQKLDSDGLIEIAYSFIKEGEPYEQDIGHFLLEWLDSKSFIEVKTSGSTGKPKTIKVLKEHMVNSAKATGEFFKLDSETTVLLCLSATYIAGKMMLVRAMVLGWKLDCVPPKSNPLDTVYKQYDFCAMVPLQLDNSINRLHLIKKLIVGGGVISENLKSLVQASKTKIFETYGMTETVSHIAARRVNAKKRERKKNIYFKTLPNISIATDERNCLVINAPLLHDKQLITNDVVELKSYKKFDWKGRYDNVINSGGVKLFPEAIEAKLQLLITHRFFVSSLPDAVLGEQLILIIESAPSETLVSSIKEGIANISTLSRYEVPKQIFCIPQFVETDTGKIQRAKTVALL</sequence>
<organism evidence="4 5">
    <name type="scientific">Aquimarina intermedia</name>
    <dbReference type="NCBI Taxonomy" id="350814"/>
    <lineage>
        <taxon>Bacteria</taxon>
        <taxon>Pseudomonadati</taxon>
        <taxon>Bacteroidota</taxon>
        <taxon>Flavobacteriia</taxon>
        <taxon>Flavobacteriales</taxon>
        <taxon>Flavobacteriaceae</taxon>
        <taxon>Aquimarina</taxon>
    </lineage>
</organism>
<dbReference type="InterPro" id="IPR042099">
    <property type="entry name" value="ANL_N_sf"/>
</dbReference>
<evidence type="ECO:0000313" key="5">
    <source>
        <dbReference type="Proteomes" id="UP000324376"/>
    </source>
</evidence>
<keyword evidence="5" id="KW-1185">Reference proteome</keyword>